<name>A0A0C3BPD8_SERVB</name>
<dbReference type="OrthoDB" id="3266520at2759"/>
<reference evidence="2 3" key="1">
    <citation type="submission" date="2014-04" db="EMBL/GenBank/DDBJ databases">
        <authorList>
            <consortium name="DOE Joint Genome Institute"/>
            <person name="Kuo A."/>
            <person name="Zuccaro A."/>
            <person name="Kohler A."/>
            <person name="Nagy L.G."/>
            <person name="Floudas D."/>
            <person name="Copeland A."/>
            <person name="Barry K.W."/>
            <person name="Cichocki N."/>
            <person name="Veneault-Fourrey C."/>
            <person name="LaButti K."/>
            <person name="Lindquist E.A."/>
            <person name="Lipzen A."/>
            <person name="Lundell T."/>
            <person name="Morin E."/>
            <person name="Murat C."/>
            <person name="Sun H."/>
            <person name="Tunlid A."/>
            <person name="Henrissat B."/>
            <person name="Grigoriev I.V."/>
            <person name="Hibbett D.S."/>
            <person name="Martin F."/>
            <person name="Nordberg H.P."/>
            <person name="Cantor M.N."/>
            <person name="Hua S.X."/>
        </authorList>
    </citation>
    <scope>NUCLEOTIDE SEQUENCE [LARGE SCALE GENOMIC DNA]</scope>
    <source>
        <strain evidence="2 3">MAFF 305830</strain>
    </source>
</reference>
<protein>
    <submittedName>
        <fullName evidence="2">Uncharacterized protein</fullName>
    </submittedName>
</protein>
<feature type="compositionally biased region" description="Low complexity" evidence="1">
    <location>
        <begin position="91"/>
        <end position="104"/>
    </location>
</feature>
<proteinExistence type="predicted"/>
<feature type="compositionally biased region" description="Basic residues" evidence="1">
    <location>
        <begin position="175"/>
        <end position="185"/>
    </location>
</feature>
<feature type="region of interest" description="Disordered" evidence="1">
    <location>
        <begin position="1"/>
        <end position="20"/>
    </location>
</feature>
<dbReference type="EMBL" id="KN824278">
    <property type="protein sequence ID" value="KIM33306.1"/>
    <property type="molecule type" value="Genomic_DNA"/>
</dbReference>
<evidence type="ECO:0000313" key="3">
    <source>
        <dbReference type="Proteomes" id="UP000054097"/>
    </source>
</evidence>
<organism evidence="2 3">
    <name type="scientific">Serendipita vermifera MAFF 305830</name>
    <dbReference type="NCBI Taxonomy" id="933852"/>
    <lineage>
        <taxon>Eukaryota</taxon>
        <taxon>Fungi</taxon>
        <taxon>Dikarya</taxon>
        <taxon>Basidiomycota</taxon>
        <taxon>Agaricomycotina</taxon>
        <taxon>Agaricomycetes</taxon>
        <taxon>Sebacinales</taxon>
        <taxon>Serendipitaceae</taxon>
        <taxon>Serendipita</taxon>
    </lineage>
</organism>
<feature type="compositionally biased region" description="Polar residues" evidence="1">
    <location>
        <begin position="190"/>
        <end position="210"/>
    </location>
</feature>
<evidence type="ECO:0000256" key="1">
    <source>
        <dbReference type="SAM" id="MobiDB-lite"/>
    </source>
</evidence>
<gene>
    <name evidence="2" type="ORF">M408DRAFT_326072</name>
</gene>
<keyword evidence="3" id="KW-1185">Reference proteome</keyword>
<feature type="region of interest" description="Disordered" evidence="1">
    <location>
        <begin position="35"/>
        <end position="242"/>
    </location>
</feature>
<evidence type="ECO:0000313" key="2">
    <source>
        <dbReference type="EMBL" id="KIM33306.1"/>
    </source>
</evidence>
<reference evidence="3" key="2">
    <citation type="submission" date="2015-01" db="EMBL/GenBank/DDBJ databases">
        <title>Evolutionary Origins and Diversification of the Mycorrhizal Mutualists.</title>
        <authorList>
            <consortium name="DOE Joint Genome Institute"/>
            <consortium name="Mycorrhizal Genomics Consortium"/>
            <person name="Kohler A."/>
            <person name="Kuo A."/>
            <person name="Nagy L.G."/>
            <person name="Floudas D."/>
            <person name="Copeland A."/>
            <person name="Barry K.W."/>
            <person name="Cichocki N."/>
            <person name="Veneault-Fourrey C."/>
            <person name="LaButti K."/>
            <person name="Lindquist E.A."/>
            <person name="Lipzen A."/>
            <person name="Lundell T."/>
            <person name="Morin E."/>
            <person name="Murat C."/>
            <person name="Riley R."/>
            <person name="Ohm R."/>
            <person name="Sun H."/>
            <person name="Tunlid A."/>
            <person name="Henrissat B."/>
            <person name="Grigoriev I.V."/>
            <person name="Hibbett D.S."/>
            <person name="Martin F."/>
        </authorList>
    </citation>
    <scope>NUCLEOTIDE SEQUENCE [LARGE SCALE GENOMIC DNA]</scope>
    <source>
        <strain evidence="3">MAFF 305830</strain>
    </source>
</reference>
<sequence>MATLKPAPTMTSYKTAPKQSYSLLVHRDGKVDIVYDQPRVSSHQETSANAPKASPRSTAATFGSSNTRIISSSGHRDSSASGSSSKHRDSSASANSSKHLAPESSPRHGHHRHSSESHRPVVTSGHHLSPPNPGEQHTRHRHVSMSGAERPTLPIPIPASSQPHPQAHRDSHSHSQSHSRSRSRSVSRSPQNSPQKQTRFAALPSTSPKVTASGHLAAPTAHYSTQAQESTTHRPLKHQSSNSALLAVPATASRHRPSTSAESFFFLSQPNRPKGWYNRRGDRFVQKGHVERVAAHFQWHPTFKDYPEPGEGWMDENGHFMPVGGGILKN</sequence>
<accession>A0A0C3BPD8</accession>
<dbReference type="STRING" id="933852.A0A0C3BPD8"/>
<dbReference type="Proteomes" id="UP000054097">
    <property type="component" value="Unassembled WGS sequence"/>
</dbReference>
<feature type="compositionally biased region" description="Polar residues" evidence="1">
    <location>
        <begin position="39"/>
        <end position="70"/>
    </location>
</feature>
<dbReference type="HOGENOM" id="CLU_842395_0_0_1"/>
<dbReference type="AlphaFoldDB" id="A0A0C3BPD8"/>
<feature type="compositionally biased region" description="Polar residues" evidence="1">
    <location>
        <begin position="9"/>
        <end position="20"/>
    </location>
</feature>